<comment type="catalytic activity">
    <reaction evidence="8">
        <text>L-seryl-[protein] + ATP = O-phospho-L-seryl-[protein] + ADP + H(+)</text>
        <dbReference type="Rhea" id="RHEA:17989"/>
        <dbReference type="Rhea" id="RHEA-COMP:9863"/>
        <dbReference type="Rhea" id="RHEA-COMP:11604"/>
        <dbReference type="ChEBI" id="CHEBI:15378"/>
        <dbReference type="ChEBI" id="CHEBI:29999"/>
        <dbReference type="ChEBI" id="CHEBI:30616"/>
        <dbReference type="ChEBI" id="CHEBI:83421"/>
        <dbReference type="ChEBI" id="CHEBI:456216"/>
        <dbReference type="EC" id="2.7.11.1"/>
    </reaction>
</comment>
<evidence type="ECO:0000256" key="7">
    <source>
        <dbReference type="ARBA" id="ARBA00047899"/>
    </source>
</evidence>
<dbReference type="SMART" id="SM00220">
    <property type="entry name" value="S_TKc"/>
    <property type="match status" value="1"/>
</dbReference>
<dbReference type="PROSITE" id="PS51285">
    <property type="entry name" value="AGC_KINASE_CTER"/>
    <property type="match status" value="1"/>
</dbReference>
<dbReference type="GO" id="GO:0004674">
    <property type="term" value="F:protein serine/threonine kinase activity"/>
    <property type="evidence" value="ECO:0007669"/>
    <property type="project" value="UniProtKB-KW"/>
</dbReference>
<dbReference type="InterPro" id="IPR011009">
    <property type="entry name" value="Kinase-like_dom_sf"/>
</dbReference>
<evidence type="ECO:0000256" key="6">
    <source>
        <dbReference type="ARBA" id="ARBA00022840"/>
    </source>
</evidence>
<dbReference type="InterPro" id="IPR000719">
    <property type="entry name" value="Prot_kinase_dom"/>
</dbReference>
<proteinExistence type="predicted"/>
<dbReference type="InterPro" id="IPR000961">
    <property type="entry name" value="AGC-kinase_C"/>
</dbReference>
<dbReference type="EMBL" id="QOKY01000108">
    <property type="protein sequence ID" value="RMZ57739.1"/>
    <property type="molecule type" value="Genomic_DNA"/>
</dbReference>
<keyword evidence="5" id="KW-0418">Kinase</keyword>
<accession>A0A3M7L693</accession>
<gene>
    <name evidence="11" type="ORF">APUTEX25_001715</name>
</gene>
<comment type="caution">
    <text evidence="11">The sequence shown here is derived from an EMBL/GenBank/DDBJ whole genome shotgun (WGS) entry which is preliminary data.</text>
</comment>
<feature type="domain" description="Protein kinase" evidence="9">
    <location>
        <begin position="1"/>
        <end position="112"/>
    </location>
</feature>
<feature type="domain" description="AGC-kinase C-terminal" evidence="10">
    <location>
        <begin position="113"/>
        <end position="144"/>
    </location>
</feature>
<dbReference type="PANTHER" id="PTHR24356">
    <property type="entry name" value="SERINE/THREONINE-PROTEIN KINASE"/>
    <property type="match status" value="1"/>
</dbReference>
<name>A0A3M7L693_AUXPR</name>
<reference evidence="12" key="1">
    <citation type="journal article" date="2018" name="Algal Res.">
        <title>Characterization of plant carbon substrate utilization by Auxenochlorella protothecoides.</title>
        <authorList>
            <person name="Vogler B.W."/>
            <person name="Starkenburg S.R."/>
            <person name="Sudasinghe N."/>
            <person name="Schambach J.Y."/>
            <person name="Rollin J.A."/>
            <person name="Pattathil S."/>
            <person name="Barry A.N."/>
        </authorList>
    </citation>
    <scope>NUCLEOTIDE SEQUENCE [LARGE SCALE GENOMIC DNA]</scope>
    <source>
        <strain evidence="12">UTEX 25</strain>
    </source>
</reference>
<keyword evidence="3" id="KW-0808">Transferase</keyword>
<dbReference type="InterPro" id="IPR050236">
    <property type="entry name" value="Ser_Thr_kinase_AGC"/>
</dbReference>
<dbReference type="GO" id="GO:0035556">
    <property type="term" value="P:intracellular signal transduction"/>
    <property type="evidence" value="ECO:0007669"/>
    <property type="project" value="TreeGrafter"/>
</dbReference>
<dbReference type="Gene3D" id="3.30.200.20">
    <property type="entry name" value="Phosphorylase Kinase, domain 1"/>
    <property type="match status" value="1"/>
</dbReference>
<dbReference type="AlphaFoldDB" id="A0A3M7L693"/>
<evidence type="ECO:0000256" key="5">
    <source>
        <dbReference type="ARBA" id="ARBA00022777"/>
    </source>
</evidence>
<evidence type="ECO:0000256" key="1">
    <source>
        <dbReference type="ARBA" id="ARBA00012513"/>
    </source>
</evidence>
<keyword evidence="4" id="KW-0547">Nucleotide-binding</keyword>
<dbReference type="Gene3D" id="1.10.510.10">
    <property type="entry name" value="Transferase(Phosphotransferase) domain 1"/>
    <property type="match status" value="1"/>
</dbReference>
<dbReference type="Proteomes" id="UP000279271">
    <property type="component" value="Unassembled WGS sequence"/>
</dbReference>
<keyword evidence="6" id="KW-0067">ATP-binding</keyword>
<feature type="non-terminal residue" evidence="11">
    <location>
        <position position="144"/>
    </location>
</feature>
<dbReference type="GO" id="GO:0005524">
    <property type="term" value="F:ATP binding"/>
    <property type="evidence" value="ECO:0007669"/>
    <property type="project" value="UniProtKB-KW"/>
</dbReference>
<comment type="catalytic activity">
    <reaction evidence="7">
        <text>L-threonyl-[protein] + ATP = O-phospho-L-threonyl-[protein] + ADP + H(+)</text>
        <dbReference type="Rhea" id="RHEA:46608"/>
        <dbReference type="Rhea" id="RHEA-COMP:11060"/>
        <dbReference type="Rhea" id="RHEA-COMP:11605"/>
        <dbReference type="ChEBI" id="CHEBI:15378"/>
        <dbReference type="ChEBI" id="CHEBI:30013"/>
        <dbReference type="ChEBI" id="CHEBI:30616"/>
        <dbReference type="ChEBI" id="CHEBI:61977"/>
        <dbReference type="ChEBI" id="CHEBI:456216"/>
        <dbReference type="EC" id="2.7.11.1"/>
    </reaction>
</comment>
<evidence type="ECO:0000256" key="4">
    <source>
        <dbReference type="ARBA" id="ARBA00022741"/>
    </source>
</evidence>
<dbReference type="EC" id="2.7.11.1" evidence="1"/>
<protein>
    <recommendedName>
        <fullName evidence="1">non-specific serine/threonine protein kinase</fullName>
        <ecNumber evidence="1">2.7.11.1</ecNumber>
    </recommendedName>
</protein>
<dbReference type="PROSITE" id="PS50011">
    <property type="entry name" value="PROTEIN_KINASE_DOM"/>
    <property type="match status" value="1"/>
</dbReference>
<evidence type="ECO:0000256" key="8">
    <source>
        <dbReference type="ARBA" id="ARBA00048679"/>
    </source>
</evidence>
<dbReference type="Pfam" id="PF00069">
    <property type="entry name" value="Pkinase"/>
    <property type="match status" value="1"/>
</dbReference>
<evidence type="ECO:0000256" key="3">
    <source>
        <dbReference type="ARBA" id="ARBA00022679"/>
    </source>
</evidence>
<evidence type="ECO:0000256" key="2">
    <source>
        <dbReference type="ARBA" id="ARBA00022527"/>
    </source>
</evidence>
<sequence length="144" mass="15499">MGSGAWRVQDAPHVVAGAEEGGRAVGTPDYLAPELLLGTGHGAEVDWWSLGVILYEMVVGRPPFAANTPEAIFQNVLDGAACRDLILGLLTLDPRRRLGRRGAGEVKLHPWFAGVDWPSLARRKAAFVPATDCDTDTSYFSSRP</sequence>
<evidence type="ECO:0000259" key="10">
    <source>
        <dbReference type="PROSITE" id="PS51285"/>
    </source>
</evidence>
<organism evidence="11 12">
    <name type="scientific">Auxenochlorella protothecoides</name>
    <name type="common">Green microalga</name>
    <name type="synonym">Chlorella protothecoides</name>
    <dbReference type="NCBI Taxonomy" id="3075"/>
    <lineage>
        <taxon>Eukaryota</taxon>
        <taxon>Viridiplantae</taxon>
        <taxon>Chlorophyta</taxon>
        <taxon>core chlorophytes</taxon>
        <taxon>Trebouxiophyceae</taxon>
        <taxon>Chlorellales</taxon>
        <taxon>Chlorellaceae</taxon>
        <taxon>Auxenochlorella</taxon>
    </lineage>
</organism>
<keyword evidence="2" id="KW-0723">Serine/threonine-protein kinase</keyword>
<dbReference type="SUPFAM" id="SSF56112">
    <property type="entry name" value="Protein kinase-like (PK-like)"/>
    <property type="match status" value="1"/>
</dbReference>
<dbReference type="PANTHER" id="PTHR24356:SF1">
    <property type="entry name" value="SERINE_THREONINE-PROTEIN KINASE GREATWALL"/>
    <property type="match status" value="1"/>
</dbReference>
<evidence type="ECO:0000313" key="11">
    <source>
        <dbReference type="EMBL" id="RMZ57739.1"/>
    </source>
</evidence>
<evidence type="ECO:0000259" key="9">
    <source>
        <dbReference type="PROSITE" id="PS50011"/>
    </source>
</evidence>
<evidence type="ECO:0000313" key="12">
    <source>
        <dbReference type="Proteomes" id="UP000279271"/>
    </source>
</evidence>